<reference evidence="1" key="1">
    <citation type="submission" date="2023-04" db="EMBL/GenBank/DDBJ databases">
        <title>Candida boidinii NBRC 1967.</title>
        <authorList>
            <person name="Ichikawa N."/>
            <person name="Sato H."/>
            <person name="Tonouchi N."/>
        </authorList>
    </citation>
    <scope>NUCLEOTIDE SEQUENCE</scope>
    <source>
        <strain evidence="1">NBRC 1967</strain>
    </source>
</reference>
<accession>A0ACB5TLP7</accession>
<evidence type="ECO:0000313" key="1">
    <source>
        <dbReference type="EMBL" id="GME91185.1"/>
    </source>
</evidence>
<sequence>MASGNPNTSSGSNSRFTTMNPSPSPSSSSTTTSTPSNLHRRNSSKGAWNTNRRNNNNGNNGNGNGNNGNDYSNESSQSSFDPVSKHMDDRLLFGLIKSVGCTATVTVSSGSIFKGLLYTTSELTNFGFSIVLKYPEILKLSDSDLKNDNFNSNNLNESLIIYDKDLMLLKIDDVDLSSSSTTTTTTTTTTSPNKSTPSSNNNSNAKLGFRTDTDISAISGIREHELKKWVPDENDSSLSNMGGLEDDQDFETFGSLSNNNNNINNNNRNNAGGSWDQFEVNERKFGIQSSYDEELYTTKLDTNAPDFQQRLAEAEKIAKEIESQAYNGDIHLAEERGIIIDDSGVDEEDKYSGVLRDDPAASITSSTQRSSITSSNANKNGGALLMGLLKANAKPSVQKEFKPATPGAYVPPSQRAAKFHGDPAIINSSAVPSTSSSSTSGIPQKPSTNDIVLIQILQFQQNQNFQMDQTIQSLQKLVN</sequence>
<dbReference type="EMBL" id="BSXV01000937">
    <property type="protein sequence ID" value="GME91185.1"/>
    <property type="molecule type" value="Genomic_DNA"/>
</dbReference>
<keyword evidence="2" id="KW-1185">Reference proteome</keyword>
<proteinExistence type="predicted"/>
<evidence type="ECO:0000313" key="2">
    <source>
        <dbReference type="Proteomes" id="UP001165101"/>
    </source>
</evidence>
<name>A0ACB5TLP7_CANBO</name>
<dbReference type="Proteomes" id="UP001165101">
    <property type="component" value="Unassembled WGS sequence"/>
</dbReference>
<gene>
    <name evidence="1" type="ORF">Cboi01_000220000</name>
</gene>
<organism evidence="1 2">
    <name type="scientific">Candida boidinii</name>
    <name type="common">Yeast</name>
    <dbReference type="NCBI Taxonomy" id="5477"/>
    <lineage>
        <taxon>Eukaryota</taxon>
        <taxon>Fungi</taxon>
        <taxon>Dikarya</taxon>
        <taxon>Ascomycota</taxon>
        <taxon>Saccharomycotina</taxon>
        <taxon>Pichiomycetes</taxon>
        <taxon>Pichiales</taxon>
        <taxon>Pichiaceae</taxon>
        <taxon>Ogataea</taxon>
        <taxon>Ogataea/Candida clade</taxon>
    </lineage>
</organism>
<comment type="caution">
    <text evidence="1">The sequence shown here is derived from an EMBL/GenBank/DDBJ whole genome shotgun (WGS) entry which is preliminary data.</text>
</comment>
<protein>
    <submittedName>
        <fullName evidence="1">Unnamed protein product</fullName>
    </submittedName>
</protein>